<protein>
    <submittedName>
        <fullName evidence="1">Uncharacterized protein</fullName>
    </submittedName>
</protein>
<evidence type="ECO:0000313" key="2">
    <source>
        <dbReference type="Proteomes" id="UP000009309"/>
    </source>
</evidence>
<dbReference type="AlphaFoldDB" id="I2GK25"/>
<organism evidence="1 2">
    <name type="scientific">Fibrisoma limi BUZ 3</name>
    <dbReference type="NCBI Taxonomy" id="1185876"/>
    <lineage>
        <taxon>Bacteria</taxon>
        <taxon>Pseudomonadati</taxon>
        <taxon>Bacteroidota</taxon>
        <taxon>Cytophagia</taxon>
        <taxon>Cytophagales</taxon>
        <taxon>Spirosomataceae</taxon>
        <taxon>Fibrisoma</taxon>
    </lineage>
</organism>
<dbReference type="SUPFAM" id="SSF51905">
    <property type="entry name" value="FAD/NAD(P)-binding domain"/>
    <property type="match status" value="1"/>
</dbReference>
<gene>
    <name evidence="1" type="ORF">BN8_03402</name>
</gene>
<proteinExistence type="predicted"/>
<dbReference type="EMBL" id="CAIT01000006">
    <property type="protein sequence ID" value="CCH54250.1"/>
    <property type="molecule type" value="Genomic_DNA"/>
</dbReference>
<dbReference type="Proteomes" id="UP000009309">
    <property type="component" value="Unassembled WGS sequence"/>
</dbReference>
<dbReference type="STRING" id="1185876.BN8_03402"/>
<dbReference type="RefSeq" id="WP_009282830.1">
    <property type="nucleotide sequence ID" value="NZ_CAIT01000006.1"/>
</dbReference>
<dbReference type="PANTHER" id="PTHR43422">
    <property type="entry name" value="THIAMINE THIAZOLE SYNTHASE"/>
    <property type="match status" value="1"/>
</dbReference>
<dbReference type="Gene3D" id="3.50.50.60">
    <property type="entry name" value="FAD/NAD(P)-binding domain"/>
    <property type="match status" value="1"/>
</dbReference>
<accession>I2GK25</accession>
<evidence type="ECO:0000313" key="1">
    <source>
        <dbReference type="EMBL" id="CCH54250.1"/>
    </source>
</evidence>
<comment type="caution">
    <text evidence="1">The sequence shown here is derived from an EMBL/GenBank/DDBJ whole genome shotgun (WGS) entry which is preliminary data.</text>
</comment>
<reference evidence="1 2" key="1">
    <citation type="journal article" date="2012" name="J. Bacteriol.">
        <title>Genome Sequence of the Filamentous Bacterium Fibrisoma limi BUZ 3T.</title>
        <authorList>
            <person name="Filippini M."/>
            <person name="Qi W."/>
            <person name="Jaenicke S."/>
            <person name="Goesmann A."/>
            <person name="Smits T.H."/>
            <person name="Bagheri H.C."/>
        </authorList>
    </citation>
    <scope>NUCLEOTIDE SEQUENCE [LARGE SCALE GENOMIC DNA]</scope>
    <source>
        <strain evidence="2">BUZ 3T</strain>
    </source>
</reference>
<sequence length="448" mass="50727">MQRPSSSSAIIIGASMAGLMTARVLSTHFDKVIIVERDLVPDMPQARKGQPHARHPHILLAKGLEMLDWYFPDVITAIKSSGVPFGDMTESMQWFNRGGYRKRFKLGREILFCSRPFLEWKIRREVLNLHNVDLLDGRTVNRLVTSLDNQSILGVELQPNQGDALPQVLTADITIDTSGRGSLGPKWLEQLGYDKPAESVVTCGTGYATRFYERVFSKNAQQDWVFVTPDAPTERRMGGALPVEDGRWMVALSGWHGDHAPTDEAGFLAFAQSLPAPDVYDLIRRAKPLSAIVQYKFPANVRRHFERLHRFPEGYLVLGDAVCSFNPLYGQGMTSAMLQAAELDTLLKQRRGDYRGIRKPYFNRIARIIDTPWQMAVAEDFRFKETQGYKAPGTDLVNAYMSRLQRTTHRDAVVGAALLRVINLLDPLKTLFHPCIIWRVLRHGLRRQ</sequence>
<dbReference type="InterPro" id="IPR036188">
    <property type="entry name" value="FAD/NAD-bd_sf"/>
</dbReference>
<keyword evidence="2" id="KW-1185">Reference proteome</keyword>
<dbReference type="eggNOG" id="COG0654">
    <property type="taxonomic scope" value="Bacteria"/>
</dbReference>
<name>I2GK25_9BACT</name>
<dbReference type="PANTHER" id="PTHR43422:SF3">
    <property type="entry name" value="THIAMINE THIAZOLE SYNTHASE"/>
    <property type="match status" value="1"/>
</dbReference>